<keyword evidence="7 12" id="KW-0378">Hydrolase</keyword>
<evidence type="ECO:0000313" key="15">
    <source>
        <dbReference type="Proteomes" id="UP000198853"/>
    </source>
</evidence>
<dbReference type="GO" id="GO:0006508">
    <property type="term" value="P:proteolysis"/>
    <property type="evidence" value="ECO:0007669"/>
    <property type="project" value="UniProtKB-KW"/>
</dbReference>
<feature type="transmembrane region" description="Helical" evidence="12">
    <location>
        <begin position="157"/>
        <end position="180"/>
    </location>
</feature>
<dbReference type="PANTHER" id="PTHR43221:SF1">
    <property type="entry name" value="PROTEASE HTPX"/>
    <property type="match status" value="1"/>
</dbReference>
<gene>
    <name evidence="12" type="primary">htpX</name>
    <name evidence="14" type="ORF">SAMN04488123_11177</name>
</gene>
<evidence type="ECO:0000256" key="10">
    <source>
        <dbReference type="ARBA" id="ARBA00023049"/>
    </source>
</evidence>
<keyword evidence="5 12" id="KW-0812">Transmembrane</keyword>
<evidence type="ECO:0000256" key="11">
    <source>
        <dbReference type="ARBA" id="ARBA00023136"/>
    </source>
</evidence>
<dbReference type="InterPro" id="IPR022919">
    <property type="entry name" value="Pept_M48_protease_HtpX"/>
</dbReference>
<dbReference type="Proteomes" id="UP000198853">
    <property type="component" value="Unassembled WGS sequence"/>
</dbReference>
<keyword evidence="6 12" id="KW-0479">Metal-binding</keyword>
<keyword evidence="11 12" id="KW-0472">Membrane</keyword>
<feature type="transmembrane region" description="Helical" evidence="12">
    <location>
        <begin position="192"/>
        <end position="212"/>
    </location>
</feature>
<dbReference type="NCBIfam" id="NF003425">
    <property type="entry name" value="PRK04897.1"/>
    <property type="match status" value="1"/>
</dbReference>
<sequence length="292" mass="32052">MIMYKQIERNKRHTVFIVIGFILFVLAVGAAITYLMAGEIFTGMILALVLGGAYTTMMLMSSTNVVMRMNHAKEVKDGSEYRRLWDAVDNMAMVARIPRPRLFIINDASPNAFATGTSPEKGAVAVTSGLLERLNHEEVEGVIAHEVAHIRNYDIRLATIAVALVSVIAIISDLGIRMMFFSRGGGNNNKHPILLILALVLIIIAPIVAMMIRMAISRKREYLADASAVELTRNPGALAKALEKISGVSQPVSEASGASASIYFSDPLKRKTAQLFSSHPPPQERIKRLYNM</sequence>
<dbReference type="CDD" id="cd07340">
    <property type="entry name" value="M48B_Htpx_like"/>
    <property type="match status" value="1"/>
</dbReference>
<dbReference type="OrthoDB" id="15218at2"/>
<feature type="transmembrane region" description="Helical" evidence="12">
    <location>
        <begin position="12"/>
        <end position="34"/>
    </location>
</feature>
<comment type="subcellular location">
    <subcellularLocation>
        <location evidence="1 12">Cell membrane</location>
        <topology evidence="1 12">Multi-pass membrane protein</topology>
    </subcellularLocation>
</comment>
<protein>
    <recommendedName>
        <fullName evidence="12">Protease HtpX homolog</fullName>
        <ecNumber evidence="12">3.4.24.-</ecNumber>
    </recommendedName>
</protein>
<feature type="active site" evidence="12">
    <location>
        <position position="146"/>
    </location>
</feature>
<evidence type="ECO:0000256" key="12">
    <source>
        <dbReference type="HAMAP-Rule" id="MF_00188"/>
    </source>
</evidence>
<evidence type="ECO:0000259" key="13">
    <source>
        <dbReference type="Pfam" id="PF01435"/>
    </source>
</evidence>
<evidence type="ECO:0000313" key="14">
    <source>
        <dbReference type="EMBL" id="SDJ02415.1"/>
    </source>
</evidence>
<dbReference type="PANTHER" id="PTHR43221">
    <property type="entry name" value="PROTEASE HTPX"/>
    <property type="match status" value="1"/>
</dbReference>
<dbReference type="EC" id="3.4.24.-" evidence="12"/>
<dbReference type="HAMAP" id="MF_00188">
    <property type="entry name" value="Pept_M48_protease_HtpX"/>
    <property type="match status" value="1"/>
</dbReference>
<feature type="binding site" evidence="12">
    <location>
        <position position="149"/>
    </location>
    <ligand>
        <name>Zn(2+)</name>
        <dbReference type="ChEBI" id="CHEBI:29105"/>
        <note>catalytic</note>
    </ligand>
</feature>
<evidence type="ECO:0000256" key="3">
    <source>
        <dbReference type="ARBA" id="ARBA00022475"/>
    </source>
</evidence>
<evidence type="ECO:0000256" key="5">
    <source>
        <dbReference type="ARBA" id="ARBA00022692"/>
    </source>
</evidence>
<dbReference type="GO" id="GO:0005886">
    <property type="term" value="C:plasma membrane"/>
    <property type="evidence" value="ECO:0007669"/>
    <property type="project" value="UniProtKB-SubCell"/>
</dbReference>
<comment type="cofactor">
    <cofactor evidence="12">
        <name>Zn(2+)</name>
        <dbReference type="ChEBI" id="CHEBI:29105"/>
    </cofactor>
    <text evidence="12">Binds 1 zinc ion per subunit.</text>
</comment>
<dbReference type="EMBL" id="FNEN01000011">
    <property type="protein sequence ID" value="SDJ02415.1"/>
    <property type="molecule type" value="Genomic_DNA"/>
</dbReference>
<keyword evidence="10 12" id="KW-0482">Metalloprotease</keyword>
<dbReference type="AlphaFoldDB" id="A0A1G8QD97"/>
<reference evidence="14 15" key="1">
    <citation type="submission" date="2016-10" db="EMBL/GenBank/DDBJ databases">
        <authorList>
            <person name="de Groot N.N."/>
        </authorList>
    </citation>
    <scope>NUCLEOTIDE SEQUENCE [LARGE SCALE GENOMIC DNA]</scope>
    <source>
        <strain evidence="14 15">DSM 21771</strain>
    </source>
</reference>
<dbReference type="GO" id="GO:0004222">
    <property type="term" value="F:metalloendopeptidase activity"/>
    <property type="evidence" value="ECO:0007669"/>
    <property type="project" value="UniProtKB-UniRule"/>
</dbReference>
<dbReference type="InterPro" id="IPR050083">
    <property type="entry name" value="HtpX_protease"/>
</dbReference>
<dbReference type="GO" id="GO:0008270">
    <property type="term" value="F:zinc ion binding"/>
    <property type="evidence" value="ECO:0007669"/>
    <property type="project" value="UniProtKB-UniRule"/>
</dbReference>
<accession>A0A1G8QD97</accession>
<organism evidence="14 15">
    <name type="scientific">Natribacillus halophilus</name>
    <dbReference type="NCBI Taxonomy" id="549003"/>
    <lineage>
        <taxon>Bacteria</taxon>
        <taxon>Bacillati</taxon>
        <taxon>Bacillota</taxon>
        <taxon>Bacilli</taxon>
        <taxon>Bacillales</taxon>
        <taxon>Bacillaceae</taxon>
        <taxon>Natribacillus</taxon>
    </lineage>
</organism>
<evidence type="ECO:0000256" key="1">
    <source>
        <dbReference type="ARBA" id="ARBA00004651"/>
    </source>
</evidence>
<keyword evidence="8 12" id="KW-0862">Zinc</keyword>
<feature type="transmembrane region" description="Helical" evidence="12">
    <location>
        <begin position="40"/>
        <end position="60"/>
    </location>
</feature>
<comment type="similarity">
    <text evidence="2 12">Belongs to the peptidase M48B family.</text>
</comment>
<keyword evidence="3 12" id="KW-1003">Cell membrane</keyword>
<feature type="domain" description="Peptidase M48" evidence="13">
    <location>
        <begin position="82"/>
        <end position="290"/>
    </location>
</feature>
<keyword evidence="4 12" id="KW-0645">Protease</keyword>
<keyword evidence="15" id="KW-1185">Reference proteome</keyword>
<dbReference type="Gene3D" id="3.30.2010.10">
    <property type="entry name" value="Metalloproteases ('zincins'), catalytic domain"/>
    <property type="match status" value="1"/>
</dbReference>
<evidence type="ECO:0000256" key="4">
    <source>
        <dbReference type="ARBA" id="ARBA00022670"/>
    </source>
</evidence>
<evidence type="ECO:0000256" key="2">
    <source>
        <dbReference type="ARBA" id="ARBA00009779"/>
    </source>
</evidence>
<dbReference type="InterPro" id="IPR001915">
    <property type="entry name" value="Peptidase_M48"/>
</dbReference>
<evidence type="ECO:0000256" key="7">
    <source>
        <dbReference type="ARBA" id="ARBA00022801"/>
    </source>
</evidence>
<evidence type="ECO:0000256" key="8">
    <source>
        <dbReference type="ARBA" id="ARBA00022833"/>
    </source>
</evidence>
<dbReference type="Pfam" id="PF01435">
    <property type="entry name" value="Peptidase_M48"/>
    <property type="match status" value="1"/>
</dbReference>
<proteinExistence type="inferred from homology"/>
<evidence type="ECO:0000256" key="6">
    <source>
        <dbReference type="ARBA" id="ARBA00022723"/>
    </source>
</evidence>
<evidence type="ECO:0000256" key="9">
    <source>
        <dbReference type="ARBA" id="ARBA00022989"/>
    </source>
</evidence>
<keyword evidence="14" id="KW-0346">Stress response</keyword>
<feature type="binding site" evidence="12">
    <location>
        <position position="145"/>
    </location>
    <ligand>
        <name>Zn(2+)</name>
        <dbReference type="ChEBI" id="CHEBI:29105"/>
        <note>catalytic</note>
    </ligand>
</feature>
<keyword evidence="9 12" id="KW-1133">Transmembrane helix</keyword>
<feature type="binding site" evidence="12">
    <location>
        <position position="221"/>
    </location>
    <ligand>
        <name>Zn(2+)</name>
        <dbReference type="ChEBI" id="CHEBI:29105"/>
        <note>catalytic</note>
    </ligand>
</feature>
<name>A0A1G8QD97_9BACI</name>